<proteinExistence type="predicted"/>
<gene>
    <name evidence="1" type="ORF">VP01_456g1</name>
</gene>
<protein>
    <submittedName>
        <fullName evidence="1">Uncharacterized protein</fullName>
    </submittedName>
</protein>
<evidence type="ECO:0000313" key="2">
    <source>
        <dbReference type="Proteomes" id="UP000037035"/>
    </source>
</evidence>
<evidence type="ECO:0000313" key="1">
    <source>
        <dbReference type="EMBL" id="KNZ50165.1"/>
    </source>
</evidence>
<keyword evidence="2" id="KW-1185">Reference proteome</keyword>
<dbReference type="AlphaFoldDB" id="A0A0L6UQN5"/>
<dbReference type="Proteomes" id="UP000037035">
    <property type="component" value="Unassembled WGS sequence"/>
</dbReference>
<accession>A0A0L6UQN5</accession>
<name>A0A0L6UQN5_9BASI</name>
<dbReference type="EMBL" id="LAVV01009690">
    <property type="protein sequence ID" value="KNZ50165.1"/>
    <property type="molecule type" value="Genomic_DNA"/>
</dbReference>
<sequence length="533" mass="61389">MVNAGGVKLGVQDGNIRLSSHVHGCLLSHCVSQPNMNNPAIPDPAQIRLALPPSSKPAGHRELLPCYQMPNDGFNMLLRLKFYYKIRLQEANLNTLGPFQGYWVNTLNWDFRKISFSMPYFHSYHVGYAKELIIQCDESLIFRIIIYSKYRISCVSHKKFQRPSLSHYTWWYLYAGRKTLQIYKLITCEYSSLTPITNTPLLPPFAHCNKERDCECSALTCSSILFYVGDFTINGHFGKIFSTYESKFWTLDLFNLTIFGCFIALSKPHFTANGLFRSGFAILTWLHCCNQNSKLIHNLPKMAFFGILELFNLAILGCFIALSKPNRSYWHTHEDNGVLKFVNKFEFDRKKTQQLYEQPLYHDVKPLYMHVKYNMFVARKCFLPSQATERALNLLSHHWLPDLVTASLSEPLLTLICLVKLFEPLCRASSQFVLYLYLIYDLVKNITFSQAHSLTGYELLAGVAQKTFLHIQRTWCGKKNCLSRKLSVLLQCVLKTVNFLPLVIFKFDSPNVSLRILCDDDLIIQRPPCNGQG</sequence>
<organism evidence="1 2">
    <name type="scientific">Puccinia sorghi</name>
    <dbReference type="NCBI Taxonomy" id="27349"/>
    <lineage>
        <taxon>Eukaryota</taxon>
        <taxon>Fungi</taxon>
        <taxon>Dikarya</taxon>
        <taxon>Basidiomycota</taxon>
        <taxon>Pucciniomycotina</taxon>
        <taxon>Pucciniomycetes</taxon>
        <taxon>Pucciniales</taxon>
        <taxon>Pucciniaceae</taxon>
        <taxon>Puccinia</taxon>
    </lineage>
</organism>
<reference evidence="1 2" key="1">
    <citation type="submission" date="2015-08" db="EMBL/GenBank/DDBJ databases">
        <title>Next Generation Sequencing and Analysis of the Genome of Puccinia sorghi L Schw, the Causal Agent of Maize Common Rust.</title>
        <authorList>
            <person name="Rochi L."/>
            <person name="Burguener G."/>
            <person name="Darino M."/>
            <person name="Turjanski A."/>
            <person name="Kreff E."/>
            <person name="Dieguez M.J."/>
            <person name="Sacco F."/>
        </authorList>
    </citation>
    <scope>NUCLEOTIDE SEQUENCE [LARGE SCALE GENOMIC DNA]</scope>
    <source>
        <strain evidence="1 2">RO10H11247</strain>
    </source>
</reference>
<dbReference type="VEuPathDB" id="FungiDB:VP01_456g1"/>
<comment type="caution">
    <text evidence="1">The sequence shown here is derived from an EMBL/GenBank/DDBJ whole genome shotgun (WGS) entry which is preliminary data.</text>
</comment>